<proteinExistence type="predicted"/>
<organism evidence="2 3">
    <name type="scientific">Pseudocercospora eumusae</name>
    <dbReference type="NCBI Taxonomy" id="321146"/>
    <lineage>
        <taxon>Eukaryota</taxon>
        <taxon>Fungi</taxon>
        <taxon>Dikarya</taxon>
        <taxon>Ascomycota</taxon>
        <taxon>Pezizomycotina</taxon>
        <taxon>Dothideomycetes</taxon>
        <taxon>Dothideomycetidae</taxon>
        <taxon>Mycosphaerellales</taxon>
        <taxon>Mycosphaerellaceae</taxon>
        <taxon>Pseudocercospora</taxon>
    </lineage>
</organism>
<dbReference type="Proteomes" id="UP000070133">
    <property type="component" value="Unassembled WGS sequence"/>
</dbReference>
<evidence type="ECO:0000313" key="2">
    <source>
        <dbReference type="EMBL" id="KXS98562.1"/>
    </source>
</evidence>
<comment type="caution">
    <text evidence="2">The sequence shown here is derived from an EMBL/GenBank/DDBJ whole genome shotgun (WGS) entry which is preliminary data.</text>
</comment>
<accession>A0A139H813</accession>
<sequence>MAIRAWTTETATACARVLSSIAHQCWNALCRLMQFRHSDDQHKQEPNYRLDTAIETNDGRLSLDLGWNSQPDAALLQEVPKDIPDTASHRPGATSIEPDLAYMKPPDTSSVKRATSSVKRDTSSVKRATSSVKRDTSSINPDTSSINPAAALIRPDNDLARPDSATLQPPIASSDEDIARPLTPVENNRDSRHLPEIVCFPDTPIPTERNVIDNNEWSLERNASKRITFVQTGLDFGSAVDLHSSSSAEPSPGFPKDLQLPLEHENSPQPQSLQYSPQPRQSFQSSPQPRQSFQYSPQPRHSFQYPQPRGSFQSNVHPFYQGRPPSYRTPSPIPVYLDLQRHNSVQ</sequence>
<dbReference type="AlphaFoldDB" id="A0A139H813"/>
<evidence type="ECO:0000256" key="1">
    <source>
        <dbReference type="SAM" id="MobiDB-lite"/>
    </source>
</evidence>
<gene>
    <name evidence="2" type="ORF">AC578_4328</name>
</gene>
<protein>
    <submittedName>
        <fullName evidence="2">Uncharacterized protein</fullName>
    </submittedName>
</protein>
<keyword evidence="3" id="KW-1185">Reference proteome</keyword>
<feature type="compositionally biased region" description="Polar residues" evidence="1">
    <location>
        <begin position="125"/>
        <end position="147"/>
    </location>
</feature>
<name>A0A139H813_9PEZI</name>
<feature type="region of interest" description="Disordered" evidence="1">
    <location>
        <begin position="241"/>
        <end position="346"/>
    </location>
</feature>
<dbReference type="EMBL" id="LFZN01000110">
    <property type="protein sequence ID" value="KXS98562.1"/>
    <property type="molecule type" value="Genomic_DNA"/>
</dbReference>
<feature type="compositionally biased region" description="Polar residues" evidence="1">
    <location>
        <begin position="107"/>
        <end position="117"/>
    </location>
</feature>
<feature type="region of interest" description="Disordered" evidence="1">
    <location>
        <begin position="83"/>
        <end position="190"/>
    </location>
</feature>
<dbReference type="OrthoDB" id="3650513at2759"/>
<reference evidence="2 3" key="1">
    <citation type="submission" date="2015-07" db="EMBL/GenBank/DDBJ databases">
        <title>Comparative genomics of the Sigatoka disease complex on banana suggests a link between parallel evolutionary changes in Pseudocercospora fijiensis and Pseudocercospora eumusae and increased virulence on the banana host.</title>
        <authorList>
            <person name="Chang T.-C."/>
            <person name="Salvucci A."/>
            <person name="Crous P.W."/>
            <person name="Stergiopoulos I."/>
        </authorList>
    </citation>
    <scope>NUCLEOTIDE SEQUENCE [LARGE SCALE GENOMIC DNA]</scope>
    <source>
        <strain evidence="2 3">CBS 114824</strain>
    </source>
</reference>
<feature type="compositionally biased region" description="Low complexity" evidence="1">
    <location>
        <begin position="267"/>
        <end position="299"/>
    </location>
</feature>
<evidence type="ECO:0000313" key="3">
    <source>
        <dbReference type="Proteomes" id="UP000070133"/>
    </source>
</evidence>